<dbReference type="InterPro" id="IPR056021">
    <property type="entry name" value="DUF7600"/>
</dbReference>
<sequence length="533" mass="58415">MADRSPLRGSSLGSPDVLFEAQPAASDYPARRKITAHSSTASDGRLVEGSRLLHERAVVLPLDEYAITEILVCSALISTYRFITGLRFRLRHLTTGAEKGISLGYVPATRNTVQVDPLNRVTGFELAVCARGIQAVKVILEEDCVGARPPWVGVQGHGQAPVAVGSLNFGHARRGVRLVACFDSLKMFGLGVVDASVPETEIRHVLKPQPVWPPSHPRETVALLPQPRISPPRTFSPFLNIDFGGLYGERLVHLVKMVAHLSKNSAATAQSALLVQAWTRIKARPPLPKLSIPMPTGGCVPESNELKPALGQRITGFTAVLAANNYSFQSFGLQCEEITSQSVDPQASLKEIKKIHFSGGDPEGEEPQRVIPGLRFDYHKGSSSKLGKCFPGGHSMDLSEGERIVGITIRLSKITASIKRPFHLGRVARMEVVTSLSKAISHPKGAQINDDEHVILWIRENHPEELDFFVWKYNRNLDDLRVLSSPKTPNTRIRFGIQGSFLRSLGGNSVKQYGLICKACYWRSLTNTTCLPL</sequence>
<evidence type="ECO:0000313" key="3">
    <source>
        <dbReference type="Proteomes" id="UP000054771"/>
    </source>
</evidence>
<dbReference type="Pfam" id="PF24539">
    <property type="entry name" value="DUF7600"/>
    <property type="match status" value="1"/>
</dbReference>
<dbReference type="OrthoDB" id="4452694at2759"/>
<reference evidence="3" key="1">
    <citation type="journal article" date="2016" name="Genome Announc.">
        <title>Draft genome sequences of fungus Aspergillus calidoustus.</title>
        <authorList>
            <person name="Horn F."/>
            <person name="Linde J."/>
            <person name="Mattern D.J."/>
            <person name="Walther G."/>
            <person name="Guthke R."/>
            <person name="Scherlach K."/>
            <person name="Martin K."/>
            <person name="Brakhage A.A."/>
            <person name="Petzke L."/>
            <person name="Valiante V."/>
        </authorList>
    </citation>
    <scope>NUCLEOTIDE SEQUENCE [LARGE SCALE GENOMIC DNA]</scope>
    <source>
        <strain evidence="3">SF006504</strain>
    </source>
</reference>
<dbReference type="EMBL" id="CDMC01000006">
    <property type="protein sequence ID" value="CEN61686.1"/>
    <property type="molecule type" value="Genomic_DNA"/>
</dbReference>
<proteinExistence type="predicted"/>
<evidence type="ECO:0000313" key="2">
    <source>
        <dbReference type="EMBL" id="CEN61686.1"/>
    </source>
</evidence>
<organism evidence="2 3">
    <name type="scientific">Aspergillus calidoustus</name>
    <dbReference type="NCBI Taxonomy" id="454130"/>
    <lineage>
        <taxon>Eukaryota</taxon>
        <taxon>Fungi</taxon>
        <taxon>Dikarya</taxon>
        <taxon>Ascomycota</taxon>
        <taxon>Pezizomycotina</taxon>
        <taxon>Eurotiomycetes</taxon>
        <taxon>Eurotiomycetidae</taxon>
        <taxon>Eurotiales</taxon>
        <taxon>Aspergillaceae</taxon>
        <taxon>Aspergillus</taxon>
        <taxon>Aspergillus subgen. Nidulantes</taxon>
    </lineage>
</organism>
<dbReference type="AlphaFoldDB" id="A0A0U5GQ36"/>
<dbReference type="STRING" id="454130.A0A0U5GQ36"/>
<keyword evidence="3" id="KW-1185">Reference proteome</keyword>
<gene>
    <name evidence="2" type="ORF">ASPCAL08337</name>
</gene>
<accession>A0A0U5GQ36</accession>
<evidence type="ECO:0000259" key="1">
    <source>
        <dbReference type="Pfam" id="PF24539"/>
    </source>
</evidence>
<dbReference type="Proteomes" id="UP000054771">
    <property type="component" value="Unassembled WGS sequence"/>
</dbReference>
<protein>
    <recommendedName>
        <fullName evidence="1">DUF7600 domain-containing protein</fullName>
    </recommendedName>
</protein>
<name>A0A0U5GQ36_ASPCI</name>
<feature type="domain" description="DUF7600" evidence="1">
    <location>
        <begin position="37"/>
        <end position="194"/>
    </location>
</feature>